<evidence type="ECO:0000256" key="5">
    <source>
        <dbReference type="ARBA" id="ARBA00022989"/>
    </source>
</evidence>
<dbReference type="RefSeq" id="WP_264715784.1">
    <property type="nucleotide sequence ID" value="NZ_JAPDNT010000026.1"/>
</dbReference>
<dbReference type="InterPro" id="IPR050833">
    <property type="entry name" value="Poly_Biosynth_Transport"/>
</dbReference>
<comment type="subcellular location">
    <subcellularLocation>
        <location evidence="1">Cell membrane</location>
        <topology evidence="1">Multi-pass membrane protein</topology>
    </subcellularLocation>
</comment>
<proteinExistence type="inferred from homology"/>
<keyword evidence="5 7" id="KW-1133">Transmembrane helix</keyword>
<dbReference type="CDD" id="cd13127">
    <property type="entry name" value="MATE_tuaB_like"/>
    <property type="match status" value="1"/>
</dbReference>
<dbReference type="GO" id="GO:0005886">
    <property type="term" value="C:plasma membrane"/>
    <property type="evidence" value="ECO:0007669"/>
    <property type="project" value="UniProtKB-SubCell"/>
</dbReference>
<feature type="transmembrane region" description="Helical" evidence="7">
    <location>
        <begin position="290"/>
        <end position="313"/>
    </location>
</feature>
<evidence type="ECO:0000313" key="9">
    <source>
        <dbReference type="Proteomes" id="UP001165679"/>
    </source>
</evidence>
<feature type="transmembrane region" description="Helical" evidence="7">
    <location>
        <begin position="153"/>
        <end position="172"/>
    </location>
</feature>
<feature type="transmembrane region" description="Helical" evidence="7">
    <location>
        <begin position="178"/>
        <end position="199"/>
    </location>
</feature>
<dbReference type="Pfam" id="PF13440">
    <property type="entry name" value="Polysacc_synt_3"/>
    <property type="match status" value="1"/>
</dbReference>
<dbReference type="PANTHER" id="PTHR30250">
    <property type="entry name" value="PST FAMILY PREDICTED COLANIC ACID TRANSPORTER"/>
    <property type="match status" value="1"/>
</dbReference>
<dbReference type="AlphaFoldDB" id="A0AA42CH70"/>
<feature type="transmembrane region" description="Helical" evidence="7">
    <location>
        <begin position="362"/>
        <end position="381"/>
    </location>
</feature>
<feature type="transmembrane region" description="Helical" evidence="7">
    <location>
        <begin position="52"/>
        <end position="76"/>
    </location>
</feature>
<reference evidence="8" key="1">
    <citation type="submission" date="2022-09" db="EMBL/GenBank/DDBJ databases">
        <title>Rhodovastum sp. nov. RN2-1 isolated from soil in Seongnam, South Korea.</title>
        <authorList>
            <person name="Le N.T."/>
        </authorList>
    </citation>
    <scope>NUCLEOTIDE SEQUENCE</scope>
    <source>
        <strain evidence="8">RN2-1</strain>
    </source>
</reference>
<keyword evidence="9" id="KW-1185">Reference proteome</keyword>
<comment type="similarity">
    <text evidence="2">Belongs to the polysaccharide synthase family.</text>
</comment>
<evidence type="ECO:0000256" key="6">
    <source>
        <dbReference type="ARBA" id="ARBA00023136"/>
    </source>
</evidence>
<dbReference type="EMBL" id="JAPDNT010000026">
    <property type="protein sequence ID" value="MCW3476926.1"/>
    <property type="molecule type" value="Genomic_DNA"/>
</dbReference>
<feature type="transmembrane region" description="Helical" evidence="7">
    <location>
        <begin position="451"/>
        <end position="475"/>
    </location>
</feature>
<reference evidence="8" key="2">
    <citation type="submission" date="2022-10" db="EMBL/GenBank/DDBJ databases">
        <authorList>
            <person name="Trinh H.N."/>
        </authorList>
    </citation>
    <scope>NUCLEOTIDE SEQUENCE</scope>
    <source>
        <strain evidence="8">RN2-1</strain>
    </source>
</reference>
<accession>A0AA42CH70</accession>
<dbReference type="Proteomes" id="UP001165679">
    <property type="component" value="Unassembled WGS sequence"/>
</dbReference>
<gene>
    <name evidence="8" type="ORF">OL599_20370</name>
</gene>
<keyword evidence="3" id="KW-1003">Cell membrane</keyword>
<dbReference type="PANTHER" id="PTHR30250:SF10">
    <property type="entry name" value="LIPOPOLYSACCHARIDE BIOSYNTHESIS PROTEIN WZXC"/>
    <property type="match status" value="1"/>
</dbReference>
<keyword evidence="6 7" id="KW-0472">Membrane</keyword>
<evidence type="ECO:0000256" key="2">
    <source>
        <dbReference type="ARBA" id="ARBA00007430"/>
    </source>
</evidence>
<evidence type="ECO:0000256" key="7">
    <source>
        <dbReference type="SAM" id="Phobius"/>
    </source>
</evidence>
<sequence>MTAPATKEPEQRPTSVARGATLMVGMRGVSRFIGVFSAAILARLLTPDDFGIVVLGTSVLNVVQLVSECSLGAALIRMRDPQREHFDTAWTIAVLRGLIIAAVVLASASYVASSMAEPRVEPILWILAATAIVQSFENIRLVEFQIALDFGTVFRYQFITRIVSFLATILLAVVLRSYWALILSSLLTTAIMTIYSYMLRPYRPRLTLSAWREIFGFSKWVVMASFLAVIDSYSINFLMGWFGGARAMGLYQVGYQIAALPASEIAAPIRQPLYAGYAKLLHNRPALAKSYVDGFGFLFFIITPMSLGIFAIADLITPLALGPQWADATPIMQVIVFYALFDAYGHYTHNLFVVMNRQRRQILLYVLFLAVRVPAALYGGYVAGAIGAVYGMAVTAVIGAFFWLGASLTIIEVPAMALWRVVWRTCAACTVMVLVLLPLRRLWPVGQGYPLLALQLLVFTLLGAVVHVGVQLLLWRASGSPEGAESRALGIALGAVRRVFPMRLAPFRS</sequence>
<evidence type="ECO:0000256" key="3">
    <source>
        <dbReference type="ARBA" id="ARBA00022475"/>
    </source>
</evidence>
<comment type="caution">
    <text evidence="8">The sequence shown here is derived from an EMBL/GenBank/DDBJ whole genome shotgun (WGS) entry which is preliminary data.</text>
</comment>
<evidence type="ECO:0000313" key="8">
    <source>
        <dbReference type="EMBL" id="MCW3476926.1"/>
    </source>
</evidence>
<keyword evidence="4 7" id="KW-0812">Transmembrane</keyword>
<feature type="transmembrane region" description="Helical" evidence="7">
    <location>
        <begin position="421"/>
        <end position="439"/>
    </location>
</feature>
<feature type="transmembrane region" description="Helical" evidence="7">
    <location>
        <begin position="28"/>
        <end position="46"/>
    </location>
</feature>
<feature type="transmembrane region" description="Helical" evidence="7">
    <location>
        <begin position="88"/>
        <end position="111"/>
    </location>
</feature>
<name>A0AA42CH70_9PROT</name>
<feature type="transmembrane region" description="Helical" evidence="7">
    <location>
        <begin position="387"/>
        <end position="409"/>
    </location>
</feature>
<evidence type="ECO:0000256" key="1">
    <source>
        <dbReference type="ARBA" id="ARBA00004651"/>
    </source>
</evidence>
<evidence type="ECO:0000256" key="4">
    <source>
        <dbReference type="ARBA" id="ARBA00022692"/>
    </source>
</evidence>
<feature type="transmembrane region" description="Helical" evidence="7">
    <location>
        <begin position="220"/>
        <end position="243"/>
    </location>
</feature>
<protein>
    <submittedName>
        <fullName evidence="8">Lipopolysaccharide biosynthesis protein</fullName>
    </submittedName>
</protein>
<organism evidence="8 9">
    <name type="scientific">Limobrevibacterium gyesilva</name>
    <dbReference type="NCBI Taxonomy" id="2991712"/>
    <lineage>
        <taxon>Bacteria</taxon>
        <taxon>Pseudomonadati</taxon>
        <taxon>Pseudomonadota</taxon>
        <taxon>Alphaproteobacteria</taxon>
        <taxon>Acetobacterales</taxon>
        <taxon>Acetobacteraceae</taxon>
        <taxon>Limobrevibacterium</taxon>
    </lineage>
</organism>